<evidence type="ECO:0000256" key="4">
    <source>
        <dbReference type="ARBA" id="ARBA00022692"/>
    </source>
</evidence>
<dbReference type="PROSITE" id="PS50928">
    <property type="entry name" value="ABC_TM1"/>
    <property type="match status" value="1"/>
</dbReference>
<organism evidence="9 10">
    <name type="scientific">Spongiactinospora gelatinilytica</name>
    <dbReference type="NCBI Taxonomy" id="2666298"/>
    <lineage>
        <taxon>Bacteria</taxon>
        <taxon>Bacillati</taxon>
        <taxon>Actinomycetota</taxon>
        <taxon>Actinomycetes</taxon>
        <taxon>Streptosporangiales</taxon>
        <taxon>Streptosporangiaceae</taxon>
        <taxon>Spongiactinospora</taxon>
    </lineage>
</organism>
<evidence type="ECO:0000313" key="10">
    <source>
        <dbReference type="Proteomes" id="UP000248544"/>
    </source>
</evidence>
<dbReference type="CDD" id="cd06261">
    <property type="entry name" value="TM_PBP2"/>
    <property type="match status" value="1"/>
</dbReference>
<dbReference type="PANTHER" id="PTHR30193:SF37">
    <property type="entry name" value="INNER MEMBRANE ABC TRANSPORTER PERMEASE PROTEIN YCJO"/>
    <property type="match status" value="1"/>
</dbReference>
<gene>
    <name evidence="9" type="ORF">C1I98_10305</name>
</gene>
<evidence type="ECO:0000256" key="6">
    <source>
        <dbReference type="ARBA" id="ARBA00023136"/>
    </source>
</evidence>
<keyword evidence="3" id="KW-1003">Cell membrane</keyword>
<accession>A0A2W2H6L1</accession>
<dbReference type="Gene3D" id="1.10.3720.10">
    <property type="entry name" value="MetI-like"/>
    <property type="match status" value="1"/>
</dbReference>
<name>A0A2W2H6L1_9ACTN</name>
<keyword evidence="10" id="KW-1185">Reference proteome</keyword>
<evidence type="ECO:0000256" key="5">
    <source>
        <dbReference type="ARBA" id="ARBA00022989"/>
    </source>
</evidence>
<dbReference type="Proteomes" id="UP000248544">
    <property type="component" value="Unassembled WGS sequence"/>
</dbReference>
<feature type="transmembrane region" description="Helical" evidence="7">
    <location>
        <begin position="139"/>
        <end position="162"/>
    </location>
</feature>
<dbReference type="GO" id="GO:0005886">
    <property type="term" value="C:plasma membrane"/>
    <property type="evidence" value="ECO:0007669"/>
    <property type="project" value="UniProtKB-SubCell"/>
</dbReference>
<dbReference type="PANTHER" id="PTHR30193">
    <property type="entry name" value="ABC TRANSPORTER PERMEASE PROTEIN"/>
    <property type="match status" value="1"/>
</dbReference>
<sequence>MLVFAFAVLAPVLATGAFSLTEWSGFGPMTFTGLGNYVRALGDDVFVGSFLHVTLYIVVTIVLEVAFGLVLAGVLAARRGGSPWFRVALFTPVMLPMVVVAVLWSFVYNGDFGLVNASLSAIGLDGLTRVWLGDPATALLAVCVVSGWVYAGFYMAIFYAALTQIPPEVIEAARLDGAGEARIFARVKVPMIRNAVEVCLLLCVTGGFQTFDLFYVLTGGGPYNATEIPTTYLTRVVFRDGEVGYGSAMAVLMTAVVVLVGIVFMRLRRGRGAEA</sequence>
<keyword evidence="6 7" id="KW-0472">Membrane</keyword>
<evidence type="ECO:0000256" key="3">
    <source>
        <dbReference type="ARBA" id="ARBA00022475"/>
    </source>
</evidence>
<feature type="transmembrane region" description="Helical" evidence="7">
    <location>
        <begin position="243"/>
        <end position="265"/>
    </location>
</feature>
<comment type="subcellular location">
    <subcellularLocation>
        <location evidence="1 7">Cell membrane</location>
        <topology evidence="1 7">Multi-pass membrane protein</topology>
    </subcellularLocation>
</comment>
<reference evidence="9 10" key="1">
    <citation type="submission" date="2018-01" db="EMBL/GenBank/DDBJ databases">
        <title>Draft genome sequence of Sphaerisporangium sp. 7K107.</title>
        <authorList>
            <person name="Sahin N."/>
            <person name="Saygin H."/>
            <person name="Ay H."/>
        </authorList>
    </citation>
    <scope>NUCLEOTIDE SEQUENCE [LARGE SCALE GENOMIC DNA]</scope>
    <source>
        <strain evidence="9 10">7K107</strain>
    </source>
</reference>
<proteinExistence type="inferred from homology"/>
<keyword evidence="4 7" id="KW-0812">Transmembrane</keyword>
<feature type="transmembrane region" description="Helical" evidence="7">
    <location>
        <begin position="53"/>
        <end position="75"/>
    </location>
</feature>
<dbReference type="GO" id="GO:0055085">
    <property type="term" value="P:transmembrane transport"/>
    <property type="evidence" value="ECO:0007669"/>
    <property type="project" value="InterPro"/>
</dbReference>
<keyword evidence="5 7" id="KW-1133">Transmembrane helix</keyword>
<comment type="similarity">
    <text evidence="7">Belongs to the binding-protein-dependent transport system permease family.</text>
</comment>
<dbReference type="InterPro" id="IPR000515">
    <property type="entry name" value="MetI-like"/>
</dbReference>
<comment type="caution">
    <text evidence="9">The sequence shown here is derived from an EMBL/GenBank/DDBJ whole genome shotgun (WGS) entry which is preliminary data.</text>
</comment>
<dbReference type="InterPro" id="IPR051393">
    <property type="entry name" value="ABC_transporter_permease"/>
</dbReference>
<protein>
    <submittedName>
        <fullName evidence="9">Sugar ABC transporter permease</fullName>
    </submittedName>
</protein>
<feature type="domain" description="ABC transmembrane type-1" evidence="8">
    <location>
        <begin position="50"/>
        <end position="264"/>
    </location>
</feature>
<evidence type="ECO:0000256" key="2">
    <source>
        <dbReference type="ARBA" id="ARBA00022448"/>
    </source>
</evidence>
<evidence type="ECO:0000259" key="8">
    <source>
        <dbReference type="PROSITE" id="PS50928"/>
    </source>
</evidence>
<feature type="transmembrane region" description="Helical" evidence="7">
    <location>
        <begin position="87"/>
        <end position="107"/>
    </location>
</feature>
<dbReference type="SUPFAM" id="SSF161098">
    <property type="entry name" value="MetI-like"/>
    <property type="match status" value="1"/>
</dbReference>
<keyword evidence="2 7" id="KW-0813">Transport</keyword>
<evidence type="ECO:0000256" key="7">
    <source>
        <dbReference type="RuleBase" id="RU363032"/>
    </source>
</evidence>
<evidence type="ECO:0000256" key="1">
    <source>
        <dbReference type="ARBA" id="ARBA00004651"/>
    </source>
</evidence>
<dbReference type="AlphaFoldDB" id="A0A2W2H6L1"/>
<evidence type="ECO:0000313" key="9">
    <source>
        <dbReference type="EMBL" id="PZG50499.1"/>
    </source>
</evidence>
<dbReference type="InterPro" id="IPR035906">
    <property type="entry name" value="MetI-like_sf"/>
</dbReference>
<dbReference type="Pfam" id="PF00528">
    <property type="entry name" value="BPD_transp_1"/>
    <property type="match status" value="1"/>
</dbReference>
<dbReference type="EMBL" id="POUA01000058">
    <property type="protein sequence ID" value="PZG50499.1"/>
    <property type="molecule type" value="Genomic_DNA"/>
</dbReference>